<evidence type="ECO:0000313" key="2">
    <source>
        <dbReference type="Proteomes" id="UP000005113"/>
    </source>
</evidence>
<reference evidence="2" key="1">
    <citation type="journal article" date="2012" name="Stand. Genomic Sci.">
        <title>Permanent draft genome sequence of the gliding predator Saprospira grandis strain Sa g1 (= HR1).</title>
        <authorList>
            <person name="Mavromatis K."/>
            <person name="Chertkov O."/>
            <person name="Lapidus A."/>
            <person name="Nolan M."/>
            <person name="Lucas S."/>
            <person name="Tice H."/>
            <person name="Del Rio T.G."/>
            <person name="Cheng J.F."/>
            <person name="Han C."/>
            <person name="Tapia R."/>
            <person name="Bruce D."/>
            <person name="Goodwin L.A."/>
            <person name="Pitluck S."/>
            <person name="Huntemann M."/>
            <person name="Liolios K."/>
            <person name="Pagani I."/>
            <person name="Ivanova N."/>
            <person name="Mikhailova N."/>
            <person name="Pati A."/>
            <person name="Chen A."/>
            <person name="Palaniappan K."/>
            <person name="Land M."/>
            <person name="Brambilla E.M."/>
            <person name="Rohde M."/>
            <person name="Spring S."/>
            <person name="Goker M."/>
            <person name="Detter J.C."/>
            <person name="Bristow J."/>
            <person name="Eisen J.A."/>
            <person name="Markowitz V."/>
            <person name="Hugenholtz P."/>
            <person name="Kyrpides N.C."/>
            <person name="Klenk H.P."/>
            <person name="Woyke T."/>
        </authorList>
    </citation>
    <scope>NUCLEOTIDE SEQUENCE [LARGE SCALE GENOMIC DNA]</scope>
    <source>
        <strain evidence="2">DSM 2844</strain>
    </source>
</reference>
<dbReference type="AlphaFoldDB" id="J1I7J5"/>
<feature type="non-terminal residue" evidence="1">
    <location>
        <position position="1"/>
    </location>
</feature>
<proteinExistence type="predicted"/>
<protein>
    <submittedName>
        <fullName evidence="1">Uncharacterized protein</fullName>
    </submittedName>
</protein>
<accession>J1I7J5</accession>
<dbReference type="EMBL" id="JH719942">
    <property type="protein sequence ID" value="EJF54403.1"/>
    <property type="molecule type" value="Genomic_DNA"/>
</dbReference>
<evidence type="ECO:0000313" key="1">
    <source>
        <dbReference type="EMBL" id="EJF54403.1"/>
    </source>
</evidence>
<dbReference type="HOGENOM" id="CLU_3092345_0_0_10"/>
<dbReference type="Proteomes" id="UP000005113">
    <property type="component" value="Unassembled WGS sequence"/>
</dbReference>
<gene>
    <name evidence="1" type="ORF">SapgrDRAFT_2748</name>
</gene>
<name>J1I7J5_9BACT</name>
<sequence length="52" mass="5937">EYPSVRIRFDLKLSSELIADKVQQVALDFKQNQSGPWTVSLKGASSWREKQA</sequence>
<organism evidence="1 2">
    <name type="scientific">Saprospira grandis DSM 2844</name>
    <dbReference type="NCBI Taxonomy" id="694433"/>
    <lineage>
        <taxon>Bacteria</taxon>
        <taxon>Pseudomonadati</taxon>
        <taxon>Bacteroidota</taxon>
        <taxon>Saprospiria</taxon>
        <taxon>Saprospirales</taxon>
        <taxon>Saprospiraceae</taxon>
        <taxon>Saprospira</taxon>
    </lineage>
</organism>